<feature type="region of interest" description="Disordered" evidence="1">
    <location>
        <begin position="1"/>
        <end position="32"/>
    </location>
</feature>
<name>A0A3B0TH48_9ZZZZ</name>
<proteinExistence type="predicted"/>
<evidence type="ECO:0000313" key="2">
    <source>
        <dbReference type="EMBL" id="VAW17981.1"/>
    </source>
</evidence>
<sequence length="49" mass="5522">MARWNKFGQIKRDGLARGKRTGSTHSTPEKRVLTQKLGGKLATTHFKAR</sequence>
<protein>
    <submittedName>
        <fullName evidence="2">Uncharacterized protein</fullName>
    </submittedName>
</protein>
<dbReference type="EMBL" id="UOEQ01000157">
    <property type="protein sequence ID" value="VAW17981.1"/>
    <property type="molecule type" value="Genomic_DNA"/>
</dbReference>
<accession>A0A3B0TH48</accession>
<dbReference type="AlphaFoldDB" id="A0A3B0TH48"/>
<evidence type="ECO:0000256" key="1">
    <source>
        <dbReference type="SAM" id="MobiDB-lite"/>
    </source>
</evidence>
<gene>
    <name evidence="2" type="ORF">MNBD_ALPHA11-1157</name>
</gene>
<organism evidence="2">
    <name type="scientific">hydrothermal vent metagenome</name>
    <dbReference type="NCBI Taxonomy" id="652676"/>
    <lineage>
        <taxon>unclassified sequences</taxon>
        <taxon>metagenomes</taxon>
        <taxon>ecological metagenomes</taxon>
    </lineage>
</organism>
<reference evidence="2" key="1">
    <citation type="submission" date="2018-06" db="EMBL/GenBank/DDBJ databases">
        <authorList>
            <person name="Zhirakovskaya E."/>
        </authorList>
    </citation>
    <scope>NUCLEOTIDE SEQUENCE</scope>
</reference>